<feature type="transmembrane region" description="Helical" evidence="1">
    <location>
        <begin position="344"/>
        <end position="363"/>
    </location>
</feature>
<feature type="transmembrane region" description="Helical" evidence="1">
    <location>
        <begin position="136"/>
        <end position="154"/>
    </location>
</feature>
<feature type="transmembrane region" description="Helical" evidence="1">
    <location>
        <begin position="16"/>
        <end position="33"/>
    </location>
</feature>
<keyword evidence="1" id="KW-0812">Transmembrane</keyword>
<feature type="transmembrane region" description="Helical" evidence="1">
    <location>
        <begin position="221"/>
        <end position="241"/>
    </location>
</feature>
<feature type="transmembrane region" description="Helical" evidence="1">
    <location>
        <begin position="182"/>
        <end position="209"/>
    </location>
</feature>
<protein>
    <submittedName>
        <fullName evidence="2">Uncharacterized protein</fullName>
    </submittedName>
</protein>
<feature type="transmembrane region" description="Helical" evidence="1">
    <location>
        <begin position="268"/>
        <end position="288"/>
    </location>
</feature>
<name>A0A3B0X9Q1_9ZZZZ</name>
<gene>
    <name evidence="2" type="ORF">MNBD_GAMMA08-555</name>
</gene>
<dbReference type="AlphaFoldDB" id="A0A3B0X9Q1"/>
<accession>A0A3B0X9Q1</accession>
<organism evidence="2">
    <name type="scientific">hydrothermal vent metagenome</name>
    <dbReference type="NCBI Taxonomy" id="652676"/>
    <lineage>
        <taxon>unclassified sequences</taxon>
        <taxon>metagenomes</taxon>
        <taxon>ecological metagenomes</taxon>
    </lineage>
</organism>
<reference evidence="2" key="1">
    <citation type="submission" date="2018-06" db="EMBL/GenBank/DDBJ databases">
        <authorList>
            <person name="Zhirakovskaya E."/>
        </authorList>
    </citation>
    <scope>NUCLEOTIDE SEQUENCE</scope>
</reference>
<proteinExistence type="predicted"/>
<feature type="transmembrane region" description="Helical" evidence="1">
    <location>
        <begin position="103"/>
        <end position="124"/>
    </location>
</feature>
<keyword evidence="1" id="KW-0472">Membrane</keyword>
<evidence type="ECO:0000256" key="1">
    <source>
        <dbReference type="SAM" id="Phobius"/>
    </source>
</evidence>
<feature type="transmembrane region" description="Helical" evidence="1">
    <location>
        <begin position="295"/>
        <end position="313"/>
    </location>
</feature>
<dbReference type="EMBL" id="UOFH01000303">
    <property type="protein sequence ID" value="VAW65015.1"/>
    <property type="molecule type" value="Genomic_DNA"/>
</dbReference>
<keyword evidence="1" id="KW-1133">Transmembrane helix</keyword>
<evidence type="ECO:0000313" key="2">
    <source>
        <dbReference type="EMBL" id="VAW65015.1"/>
    </source>
</evidence>
<sequence>MNFSASTIDSNRHDGVLMLISAFLVLGFVVFTIDQELQYGFYEWTSSQFLNAIHYYQLYGPSALSYKASLMGGVNPDAHSYGNMPTYHFLLSYLLIKYGVITYSYFQLQFVTVAIFTALILFSTKYVHNITGSRNTAILYLVAILVNTGISYTYKDLWWESYTLFFSYVPLLYLLSRTDGRIIPLVLGAVQFIAVFDAVLFVAVSYIALSWRQERRIGRSALYYALGSVIGVVILFAFRAGTGQGNVSGGLLLQNIIEIDKSDLFRFIYFYFADPQVVIVWVFVILTAIATKDMLFPASIVAASLVWTIVFPAHGLHHAYHYSAVMVFGLTMYIFLAKHKRQNIKYIVVLLYILTAGFASVSLNNDSYKVDYASYKDVSLYVDESSIVGTNIYSYPFSYYANRAFKYVTADAIDAQSNSVLVVDDFKQAEKGVFLVYSRIKLMLDMLGVEVPEYLSNTYHGREKKFKQGVEELKYKLLENGYHVVWENKSFDAVLYGH</sequence>
<feature type="transmembrane region" description="Helical" evidence="1">
    <location>
        <begin position="319"/>
        <end position="337"/>
    </location>
</feature>